<dbReference type="EMBL" id="MIJY01000005">
    <property type="protein sequence ID" value="OEG18696.1"/>
    <property type="molecule type" value="Genomic_DNA"/>
</dbReference>
<protein>
    <submittedName>
        <fullName evidence="1">Uncharacterized protein</fullName>
    </submittedName>
</protein>
<keyword evidence="2" id="KW-1185">Reference proteome</keyword>
<dbReference type="AlphaFoldDB" id="A0A1E5H1B3"/>
<dbReference type="Proteomes" id="UP000095094">
    <property type="component" value="Unassembled WGS sequence"/>
</dbReference>
<name>A0A1E5H1B3_9ENTE</name>
<gene>
    <name evidence="1" type="ORF">BCR25_15975</name>
</gene>
<reference evidence="2" key="1">
    <citation type="submission" date="2016-09" db="EMBL/GenBank/DDBJ databases">
        <authorList>
            <person name="Gulvik C.A."/>
        </authorList>
    </citation>
    <scope>NUCLEOTIDE SEQUENCE [LARGE SCALE GENOMIC DNA]</scope>
    <source>
        <strain evidence="2">LMG 8895</strain>
    </source>
</reference>
<sequence length="135" mass="15656">MNKNEFQGTKISFLDSRELSDMCFTSKDKFQIRRTQTWYLVAKVDTVTVNQDTLFITGNGEIFIKLEHSYQFVGILSDDEKFICQYFDDVNEVIPSRLFQNFMIKTVEEFQAVPVTICSQDKGSVLLSLDNPFKP</sequence>
<comment type="caution">
    <text evidence="1">The sequence shown here is derived from an EMBL/GenBank/DDBJ whole genome shotgun (WGS) entry which is preliminary data.</text>
</comment>
<dbReference type="RefSeq" id="WP_069662545.1">
    <property type="nucleotide sequence ID" value="NZ_JXLF01000011.1"/>
</dbReference>
<evidence type="ECO:0000313" key="1">
    <source>
        <dbReference type="EMBL" id="OEG18696.1"/>
    </source>
</evidence>
<proteinExistence type="predicted"/>
<evidence type="ECO:0000313" key="2">
    <source>
        <dbReference type="Proteomes" id="UP000095094"/>
    </source>
</evidence>
<accession>A0A1E5H1B3</accession>
<organism evidence="1 2">
    <name type="scientific">Enterococcus termitis</name>
    <dbReference type="NCBI Taxonomy" id="332950"/>
    <lineage>
        <taxon>Bacteria</taxon>
        <taxon>Bacillati</taxon>
        <taxon>Bacillota</taxon>
        <taxon>Bacilli</taxon>
        <taxon>Lactobacillales</taxon>
        <taxon>Enterococcaceae</taxon>
        <taxon>Enterococcus</taxon>
    </lineage>
</organism>